<evidence type="ECO:0000313" key="2">
    <source>
        <dbReference type="EMBL" id="MDU0808177.1"/>
    </source>
</evidence>
<name>A0ABU3TQN3_9BACT</name>
<evidence type="ECO:0000313" key="3">
    <source>
        <dbReference type="Proteomes" id="UP001249959"/>
    </source>
</evidence>
<organism evidence="2 3">
    <name type="scientific">Aquirufa regiilacus</name>
    <dbReference type="NCBI Taxonomy" id="3024868"/>
    <lineage>
        <taxon>Bacteria</taxon>
        <taxon>Pseudomonadati</taxon>
        <taxon>Bacteroidota</taxon>
        <taxon>Cytophagia</taxon>
        <taxon>Cytophagales</taxon>
        <taxon>Flectobacillaceae</taxon>
        <taxon>Aquirufa</taxon>
    </lineage>
</organism>
<comment type="caution">
    <text evidence="2">The sequence shown here is derived from an EMBL/GenBank/DDBJ whole genome shotgun (WGS) entry which is preliminary data.</text>
</comment>
<keyword evidence="1" id="KW-1133">Transmembrane helix</keyword>
<proteinExistence type="predicted"/>
<dbReference type="RefSeq" id="WP_315575591.1">
    <property type="nucleotide sequence ID" value="NZ_JARDXH010000002.1"/>
</dbReference>
<evidence type="ECO:0008006" key="4">
    <source>
        <dbReference type="Google" id="ProtNLM"/>
    </source>
</evidence>
<dbReference type="EMBL" id="JAVNWW010000001">
    <property type="protein sequence ID" value="MDU0808177.1"/>
    <property type="molecule type" value="Genomic_DNA"/>
</dbReference>
<keyword evidence="1" id="KW-0472">Membrane</keyword>
<dbReference type="PANTHER" id="PTHR32309">
    <property type="entry name" value="TYROSINE-PROTEIN KINASE"/>
    <property type="match status" value="1"/>
</dbReference>
<sequence length="351" mass="40264">MKEEKSDQFSLENVLISFIGFIPFVKRNKRIILIFTAVGLITGLGVEIYKSSNNFKKTKIVFVLESESADNGLAGLASSLGLGGMSSGNSIFSGENFKELLKTKNIYRKAILTKVKVGNRTDFFGNFFLERSDLENHEWSNLPVDFVKYRFKTGNIDSIDVQDKNIINAISMYLNDNTDIFLDNPKSTFQTLTVETRNDTITHVWAQLYLKTITDYYINTKTKKSKELLVIMDKRVDSLRSALYYTQGKLANYNDQNQQIIFQRARVIAERLQMNSTQLQSLYFEALRNYDNLKFSLVKEAPLLTIIEDSELPIITLPYKWGKIITIGTLLGFIMGCFAAYVRFLYKVNYN</sequence>
<reference evidence="2 3" key="1">
    <citation type="submission" date="2023-09" db="EMBL/GenBank/DDBJ databases">
        <title>Aquirufa genomes.</title>
        <authorList>
            <person name="Pitt A."/>
        </authorList>
    </citation>
    <scope>NUCLEOTIDE SEQUENCE [LARGE SCALE GENOMIC DNA]</scope>
    <source>
        <strain evidence="2 3">LEOWEIH-7C</strain>
    </source>
</reference>
<feature type="transmembrane region" description="Helical" evidence="1">
    <location>
        <begin position="324"/>
        <end position="346"/>
    </location>
</feature>
<evidence type="ECO:0000256" key="1">
    <source>
        <dbReference type="SAM" id="Phobius"/>
    </source>
</evidence>
<protein>
    <recommendedName>
        <fullName evidence="4">Polysaccharide chain length determinant N-terminal domain-containing protein</fullName>
    </recommendedName>
</protein>
<keyword evidence="1" id="KW-0812">Transmembrane</keyword>
<dbReference type="PANTHER" id="PTHR32309:SF13">
    <property type="entry name" value="FERRIC ENTEROBACTIN TRANSPORT PROTEIN FEPE"/>
    <property type="match status" value="1"/>
</dbReference>
<dbReference type="InterPro" id="IPR050445">
    <property type="entry name" value="Bact_polysacc_biosynth/exp"/>
</dbReference>
<dbReference type="Proteomes" id="UP001249959">
    <property type="component" value="Unassembled WGS sequence"/>
</dbReference>
<accession>A0ABU3TQN3</accession>
<feature type="transmembrane region" description="Helical" evidence="1">
    <location>
        <begin position="31"/>
        <end position="49"/>
    </location>
</feature>
<keyword evidence="3" id="KW-1185">Reference proteome</keyword>
<gene>
    <name evidence="2" type="ORF">PQG45_03900</name>
</gene>